<evidence type="ECO:0000256" key="3">
    <source>
        <dbReference type="ARBA" id="ARBA00022741"/>
    </source>
</evidence>
<dbReference type="InterPro" id="IPR003439">
    <property type="entry name" value="ABC_transporter-like_ATP-bd"/>
</dbReference>
<gene>
    <name evidence="6" type="ORF">ABS361_21715</name>
</gene>
<proteinExistence type="inferred from homology"/>
<evidence type="ECO:0000256" key="4">
    <source>
        <dbReference type="ARBA" id="ARBA00022840"/>
    </source>
</evidence>
<keyword evidence="3" id="KW-0547">Nucleotide-binding</keyword>
<accession>A0AAU7XA19</accession>
<protein>
    <submittedName>
        <fullName evidence="6">ABC transporter ATP-binding protein</fullName>
    </submittedName>
</protein>
<dbReference type="SMART" id="SM00382">
    <property type="entry name" value="AAA"/>
    <property type="match status" value="1"/>
</dbReference>
<dbReference type="Gene3D" id="3.40.50.300">
    <property type="entry name" value="P-loop containing nucleotide triphosphate hydrolases"/>
    <property type="match status" value="1"/>
</dbReference>
<dbReference type="Pfam" id="PF00005">
    <property type="entry name" value="ABC_tran"/>
    <property type="match status" value="1"/>
</dbReference>
<dbReference type="RefSeq" id="WP_407049680.1">
    <property type="nucleotide sequence ID" value="NZ_CP158568.1"/>
</dbReference>
<dbReference type="AlphaFoldDB" id="A0AAU7XA19"/>
<dbReference type="CDD" id="cd03293">
    <property type="entry name" value="ABC_NrtD_SsuB_transporters"/>
    <property type="match status" value="1"/>
</dbReference>
<dbReference type="PROSITE" id="PS00211">
    <property type="entry name" value="ABC_TRANSPORTER_1"/>
    <property type="match status" value="1"/>
</dbReference>
<sequence length="284" mass="30052">MVTTAASPPPAAVTGATSGSVSDAAPIVRLSGISKSFSNGTTALAGLDLAIGEGEFVSLLGPSGCGKSTVLRIVAGLTNPTSGRVDWLGAGGSVPAAGTDRPEIGFVFQEPTLMPWATAFQNVHLPLKLKGISAKTARDEIMHALDGVGLAGFANAYPRELSGGMKMRVSIARALVTRPRILLMDEPFAALDEITRFKLNDDIMRLYEAGGWTVIFVTHSVYESVFLSSRIVVMAARPGRVVDDIAVEAPHPRGEDFRTSAYYAATCRRASEALHRAMDARDHL</sequence>
<dbReference type="PANTHER" id="PTHR42788">
    <property type="entry name" value="TAURINE IMPORT ATP-BINDING PROTEIN-RELATED"/>
    <property type="match status" value="1"/>
</dbReference>
<dbReference type="PROSITE" id="PS50893">
    <property type="entry name" value="ABC_TRANSPORTER_2"/>
    <property type="match status" value="1"/>
</dbReference>
<dbReference type="InterPro" id="IPR027417">
    <property type="entry name" value="P-loop_NTPase"/>
</dbReference>
<organism evidence="6">
    <name type="scientific">Methyloraptor flagellatus</name>
    <dbReference type="NCBI Taxonomy" id="3162530"/>
    <lineage>
        <taxon>Bacteria</taxon>
        <taxon>Pseudomonadati</taxon>
        <taxon>Pseudomonadota</taxon>
        <taxon>Alphaproteobacteria</taxon>
        <taxon>Hyphomicrobiales</taxon>
        <taxon>Ancalomicrobiaceae</taxon>
        <taxon>Methyloraptor</taxon>
    </lineage>
</organism>
<dbReference type="PANTHER" id="PTHR42788:SF19">
    <property type="entry name" value="ALIPHATIC SULFONATES IMPORT ATP-BINDING PROTEIN SSUB 2"/>
    <property type="match status" value="1"/>
</dbReference>
<name>A0AAU7XA19_9HYPH</name>
<evidence type="ECO:0000256" key="2">
    <source>
        <dbReference type="ARBA" id="ARBA00022448"/>
    </source>
</evidence>
<dbReference type="SUPFAM" id="SSF52540">
    <property type="entry name" value="P-loop containing nucleoside triphosphate hydrolases"/>
    <property type="match status" value="1"/>
</dbReference>
<evidence type="ECO:0000256" key="1">
    <source>
        <dbReference type="ARBA" id="ARBA00005417"/>
    </source>
</evidence>
<dbReference type="KEGG" id="mflg:ABS361_21715"/>
<evidence type="ECO:0000313" key="6">
    <source>
        <dbReference type="EMBL" id="XBY44588.1"/>
    </source>
</evidence>
<comment type="similarity">
    <text evidence="1">Belongs to the ABC transporter superfamily.</text>
</comment>
<dbReference type="InterPro" id="IPR050166">
    <property type="entry name" value="ABC_transporter_ATP-bind"/>
</dbReference>
<dbReference type="InterPro" id="IPR003593">
    <property type="entry name" value="AAA+_ATPase"/>
</dbReference>
<feature type="domain" description="ABC transporter" evidence="5">
    <location>
        <begin position="28"/>
        <end position="261"/>
    </location>
</feature>
<dbReference type="GO" id="GO:0005524">
    <property type="term" value="F:ATP binding"/>
    <property type="evidence" value="ECO:0007669"/>
    <property type="project" value="UniProtKB-KW"/>
</dbReference>
<dbReference type="EMBL" id="CP158568">
    <property type="protein sequence ID" value="XBY44588.1"/>
    <property type="molecule type" value="Genomic_DNA"/>
</dbReference>
<reference evidence="6" key="1">
    <citation type="submission" date="2024-06" db="EMBL/GenBank/DDBJ databases">
        <title>Methylostella associata gen. nov., sp. nov., a novel Ancalomicrobiaceae-affiliated facultatively methylotrophic bacteria that feed on methanotrophs of the genus Methylococcus.</title>
        <authorList>
            <person name="Saltykova V."/>
            <person name="Danilova O.V."/>
            <person name="Oshkin I.Y."/>
            <person name="Belova S.E."/>
            <person name="Pimenov N.V."/>
            <person name="Dedysh S.N."/>
        </authorList>
    </citation>
    <scope>NUCLEOTIDE SEQUENCE</scope>
    <source>
        <strain evidence="6">S20</strain>
    </source>
</reference>
<dbReference type="InterPro" id="IPR017871">
    <property type="entry name" value="ABC_transporter-like_CS"/>
</dbReference>
<keyword evidence="4 6" id="KW-0067">ATP-binding</keyword>
<keyword evidence="2" id="KW-0813">Transport</keyword>
<dbReference type="GO" id="GO:0016887">
    <property type="term" value="F:ATP hydrolysis activity"/>
    <property type="evidence" value="ECO:0007669"/>
    <property type="project" value="InterPro"/>
</dbReference>
<evidence type="ECO:0000259" key="5">
    <source>
        <dbReference type="PROSITE" id="PS50893"/>
    </source>
</evidence>